<proteinExistence type="predicted"/>
<reference evidence="2 3" key="1">
    <citation type="submission" date="2019-06" db="EMBL/GenBank/DDBJ databases">
        <authorList>
            <person name="Broberg M."/>
        </authorList>
    </citation>
    <scope>NUCLEOTIDE SEQUENCE [LARGE SCALE GENOMIC DNA]</scope>
</reference>
<evidence type="ECO:0000313" key="3">
    <source>
        <dbReference type="Proteomes" id="UP000766486"/>
    </source>
</evidence>
<evidence type="ECO:0000256" key="1">
    <source>
        <dbReference type="SAM" id="MobiDB-lite"/>
    </source>
</evidence>
<organism evidence="2 3">
    <name type="scientific">Bionectria ochroleuca</name>
    <name type="common">Gliocladium roseum</name>
    <dbReference type="NCBI Taxonomy" id="29856"/>
    <lineage>
        <taxon>Eukaryota</taxon>
        <taxon>Fungi</taxon>
        <taxon>Dikarya</taxon>
        <taxon>Ascomycota</taxon>
        <taxon>Pezizomycotina</taxon>
        <taxon>Sordariomycetes</taxon>
        <taxon>Hypocreomycetidae</taxon>
        <taxon>Hypocreales</taxon>
        <taxon>Bionectriaceae</taxon>
        <taxon>Clonostachys</taxon>
    </lineage>
</organism>
<name>A0ABY6U2K2_BIOOC</name>
<evidence type="ECO:0000313" key="2">
    <source>
        <dbReference type="EMBL" id="VUC24132.1"/>
    </source>
</evidence>
<feature type="region of interest" description="Disordered" evidence="1">
    <location>
        <begin position="226"/>
        <end position="250"/>
    </location>
</feature>
<keyword evidence="3" id="KW-1185">Reference proteome</keyword>
<sequence length="250" mass="26521">MGPVDVVVAATAELEVEVARVVVARVVVELSGTQTRFRQPQRVLSHTWLTFRQSESCVQGKRSAGTKVEVEAGRRDDAGVSLGVMTGVEVITMEEEVLEGVAVEISLVEASLVLGVALDDTEVESEGVGVVLSMGVEINVLDSSLEELIGVDSEDDGVEAEGVDDTEEGVSGVELSDLEVVMVKNDEGVENDEGEGLSSVELQLAGVVETPKDDVLHFLLASAEERRARTPTSRDDDTIVTSKIGLGTKE</sequence>
<dbReference type="Proteomes" id="UP000766486">
    <property type="component" value="Unassembled WGS sequence"/>
</dbReference>
<protein>
    <submittedName>
        <fullName evidence="2">Uncharacterized protein</fullName>
    </submittedName>
</protein>
<dbReference type="EMBL" id="CABFNS010000715">
    <property type="protein sequence ID" value="VUC24132.1"/>
    <property type="molecule type" value="Genomic_DNA"/>
</dbReference>
<accession>A0ABY6U2K2</accession>
<gene>
    <name evidence="2" type="ORF">CLO192961_LOCUS132687</name>
</gene>
<comment type="caution">
    <text evidence="2">The sequence shown here is derived from an EMBL/GenBank/DDBJ whole genome shotgun (WGS) entry which is preliminary data.</text>
</comment>
<feature type="compositionally biased region" description="Basic and acidic residues" evidence="1">
    <location>
        <begin position="226"/>
        <end position="237"/>
    </location>
</feature>